<gene>
    <name evidence="2" type="ORF">PM001_LOCUS27478</name>
</gene>
<name>A0AAV1VAA0_9STRA</name>
<accession>A0AAV1VAA0</accession>
<evidence type="ECO:0000313" key="3">
    <source>
        <dbReference type="Proteomes" id="UP001162060"/>
    </source>
</evidence>
<dbReference type="Proteomes" id="UP001162060">
    <property type="component" value="Unassembled WGS sequence"/>
</dbReference>
<comment type="caution">
    <text evidence="2">The sequence shown here is derived from an EMBL/GenBank/DDBJ whole genome shotgun (WGS) entry which is preliminary data.</text>
</comment>
<proteinExistence type="predicted"/>
<dbReference type="AlphaFoldDB" id="A0AAV1VAA0"/>
<organism evidence="2 3">
    <name type="scientific">Peronospora matthiolae</name>
    <dbReference type="NCBI Taxonomy" id="2874970"/>
    <lineage>
        <taxon>Eukaryota</taxon>
        <taxon>Sar</taxon>
        <taxon>Stramenopiles</taxon>
        <taxon>Oomycota</taxon>
        <taxon>Peronosporomycetes</taxon>
        <taxon>Peronosporales</taxon>
        <taxon>Peronosporaceae</taxon>
        <taxon>Peronospora</taxon>
    </lineage>
</organism>
<evidence type="ECO:0000313" key="2">
    <source>
        <dbReference type="EMBL" id="CAK7942328.1"/>
    </source>
</evidence>
<reference evidence="2" key="1">
    <citation type="submission" date="2024-01" db="EMBL/GenBank/DDBJ databases">
        <authorList>
            <person name="Webb A."/>
        </authorList>
    </citation>
    <scope>NUCLEOTIDE SEQUENCE</scope>
    <source>
        <strain evidence="2">Pm1</strain>
    </source>
</reference>
<sequence>MIKGILSSMLQDSVRLMKTPVTLILEVVVVTQELRDQRGFRRRTLPHDSLDSVSPPPPPPLEDSRGGQRFLIKRM</sequence>
<evidence type="ECO:0000256" key="1">
    <source>
        <dbReference type="SAM" id="MobiDB-lite"/>
    </source>
</evidence>
<protein>
    <submittedName>
        <fullName evidence="2">Uncharacterized protein</fullName>
    </submittedName>
</protein>
<feature type="region of interest" description="Disordered" evidence="1">
    <location>
        <begin position="40"/>
        <end position="69"/>
    </location>
</feature>
<feature type="compositionally biased region" description="Basic and acidic residues" evidence="1">
    <location>
        <begin position="40"/>
        <end position="50"/>
    </location>
</feature>
<dbReference type="EMBL" id="CAKLBY020000270">
    <property type="protein sequence ID" value="CAK7942328.1"/>
    <property type="molecule type" value="Genomic_DNA"/>
</dbReference>